<accession>A0A517VXX3</accession>
<dbReference type="GO" id="GO:0005737">
    <property type="term" value="C:cytoplasm"/>
    <property type="evidence" value="ECO:0007669"/>
    <property type="project" value="TreeGrafter"/>
</dbReference>
<dbReference type="GO" id="GO:0061605">
    <property type="term" value="F:molybdopterin-synthase adenylyltransferase activity"/>
    <property type="evidence" value="ECO:0007669"/>
    <property type="project" value="UniProtKB-EC"/>
</dbReference>
<evidence type="ECO:0000313" key="2">
    <source>
        <dbReference type="EMBL" id="QDT97856.1"/>
    </source>
</evidence>
<dbReference type="Pfam" id="PF00899">
    <property type="entry name" value="ThiF"/>
    <property type="match status" value="1"/>
</dbReference>
<dbReference type="SUPFAM" id="SSF69572">
    <property type="entry name" value="Activating enzymes of the ubiquitin-like proteins"/>
    <property type="match status" value="1"/>
</dbReference>
<organism evidence="2 3">
    <name type="scientific">Gimesia aquarii</name>
    <dbReference type="NCBI Taxonomy" id="2527964"/>
    <lineage>
        <taxon>Bacteria</taxon>
        <taxon>Pseudomonadati</taxon>
        <taxon>Planctomycetota</taxon>
        <taxon>Planctomycetia</taxon>
        <taxon>Planctomycetales</taxon>
        <taxon>Planctomycetaceae</taxon>
        <taxon>Gimesia</taxon>
    </lineage>
</organism>
<evidence type="ECO:0000259" key="1">
    <source>
        <dbReference type="Pfam" id="PF00899"/>
    </source>
</evidence>
<dbReference type="Gene3D" id="3.40.50.720">
    <property type="entry name" value="NAD(P)-binding Rossmann-like Domain"/>
    <property type="match status" value="1"/>
</dbReference>
<name>A0A517VXX3_9PLAN</name>
<dbReference type="PANTHER" id="PTHR10953:SF102">
    <property type="entry name" value="ADENYLYLTRANSFERASE AND SULFURTRANSFERASE MOCS3"/>
    <property type="match status" value="1"/>
</dbReference>
<feature type="domain" description="THIF-type NAD/FAD binding fold" evidence="1">
    <location>
        <begin position="15"/>
        <end position="245"/>
    </location>
</feature>
<keyword evidence="2" id="KW-0808">Transferase</keyword>
<sequence length="252" mass="27970">MSGFSPLTDEERAVYEWQIWVPGFGELGQEKLKNSSVLVSRCGGLGSVVAYELAAAGVGKLVIAHAGNVKPSDLNRQLLMTHDWLGKPRVESAERRLKELNPRLEVEAIPENISEKNAEEIVDQVDLIVDCAPLFPERYAMNQQSVIQNKPLIECAMYDLEAQLTTFVPGQTGCLACLYPDDPPAWKREFPVFGAVSGTVGCMAAMEAIKLLSGLGQPLTNQLLMFDLRDMTFRRNRILRRSECSVCKKIDV</sequence>
<dbReference type="InterPro" id="IPR045886">
    <property type="entry name" value="ThiF/MoeB/HesA"/>
</dbReference>
<dbReference type="KEGG" id="gaw:V144x_33390"/>
<dbReference type="GO" id="GO:0004792">
    <property type="term" value="F:thiosulfate-cyanide sulfurtransferase activity"/>
    <property type="evidence" value="ECO:0007669"/>
    <property type="project" value="TreeGrafter"/>
</dbReference>
<dbReference type="RefSeq" id="WP_144986146.1">
    <property type="nucleotide sequence ID" value="NZ_CP037920.1"/>
</dbReference>
<dbReference type="InterPro" id="IPR000594">
    <property type="entry name" value="ThiF_NAD_FAD-bd"/>
</dbReference>
<evidence type="ECO:0000313" key="3">
    <source>
        <dbReference type="Proteomes" id="UP000318704"/>
    </source>
</evidence>
<proteinExistence type="predicted"/>
<dbReference type="InterPro" id="IPR035985">
    <property type="entry name" value="Ubiquitin-activating_enz"/>
</dbReference>
<dbReference type="CDD" id="cd00757">
    <property type="entry name" value="ThiF_MoeB_HesA_family"/>
    <property type="match status" value="1"/>
</dbReference>
<keyword evidence="2" id="KW-0548">Nucleotidyltransferase</keyword>
<gene>
    <name evidence="2" type="primary">moeB_1</name>
    <name evidence="2" type="ORF">V144x_33390</name>
</gene>
<protein>
    <submittedName>
        <fullName evidence="2">Molybdopterin-synthase adenylyltransferase</fullName>
        <ecNumber evidence="2">2.7.7.80</ecNumber>
    </submittedName>
</protein>
<dbReference type="AlphaFoldDB" id="A0A517VXX3"/>
<dbReference type="EMBL" id="CP037920">
    <property type="protein sequence ID" value="QDT97856.1"/>
    <property type="molecule type" value="Genomic_DNA"/>
</dbReference>
<dbReference type="Proteomes" id="UP000318704">
    <property type="component" value="Chromosome"/>
</dbReference>
<dbReference type="PANTHER" id="PTHR10953">
    <property type="entry name" value="UBIQUITIN-ACTIVATING ENZYME E1"/>
    <property type="match status" value="1"/>
</dbReference>
<dbReference type="GO" id="GO:0008641">
    <property type="term" value="F:ubiquitin-like modifier activating enzyme activity"/>
    <property type="evidence" value="ECO:0007669"/>
    <property type="project" value="InterPro"/>
</dbReference>
<reference evidence="2 3" key="1">
    <citation type="submission" date="2019-03" db="EMBL/GenBank/DDBJ databases">
        <title>Deep-cultivation of Planctomycetes and their phenomic and genomic characterization uncovers novel biology.</title>
        <authorList>
            <person name="Wiegand S."/>
            <person name="Jogler M."/>
            <person name="Boedeker C."/>
            <person name="Pinto D."/>
            <person name="Vollmers J."/>
            <person name="Rivas-Marin E."/>
            <person name="Kohn T."/>
            <person name="Peeters S.H."/>
            <person name="Heuer A."/>
            <person name="Rast P."/>
            <person name="Oberbeckmann S."/>
            <person name="Bunk B."/>
            <person name="Jeske O."/>
            <person name="Meyerdierks A."/>
            <person name="Storesund J.E."/>
            <person name="Kallscheuer N."/>
            <person name="Luecker S."/>
            <person name="Lage O.M."/>
            <person name="Pohl T."/>
            <person name="Merkel B.J."/>
            <person name="Hornburger P."/>
            <person name="Mueller R.-W."/>
            <person name="Bruemmer F."/>
            <person name="Labrenz M."/>
            <person name="Spormann A.M."/>
            <person name="Op den Camp H."/>
            <person name="Overmann J."/>
            <person name="Amann R."/>
            <person name="Jetten M.S.M."/>
            <person name="Mascher T."/>
            <person name="Medema M.H."/>
            <person name="Devos D.P."/>
            <person name="Kaster A.-K."/>
            <person name="Ovreas L."/>
            <person name="Rohde M."/>
            <person name="Galperin M.Y."/>
            <person name="Jogler C."/>
        </authorList>
    </citation>
    <scope>NUCLEOTIDE SEQUENCE [LARGE SCALE GENOMIC DNA]</scope>
    <source>
        <strain evidence="2 3">V144</strain>
    </source>
</reference>
<dbReference type="EC" id="2.7.7.80" evidence="2"/>